<dbReference type="AlphaFoldDB" id="A0A382HZ16"/>
<dbReference type="PANTHER" id="PTHR20883:SF48">
    <property type="entry name" value="ECTOINE DIOXYGENASE"/>
    <property type="match status" value="1"/>
</dbReference>
<dbReference type="Gene3D" id="2.60.120.620">
    <property type="entry name" value="q2cbj1_9rhob like domain"/>
    <property type="match status" value="1"/>
</dbReference>
<reference evidence="1" key="1">
    <citation type="submission" date="2018-05" db="EMBL/GenBank/DDBJ databases">
        <authorList>
            <person name="Lanie J.A."/>
            <person name="Ng W.-L."/>
            <person name="Kazmierczak K.M."/>
            <person name="Andrzejewski T.M."/>
            <person name="Davidsen T.M."/>
            <person name="Wayne K.J."/>
            <person name="Tettelin H."/>
            <person name="Glass J.I."/>
            <person name="Rusch D."/>
            <person name="Podicherti R."/>
            <person name="Tsui H.-C.T."/>
            <person name="Winkler M.E."/>
        </authorList>
    </citation>
    <scope>NUCLEOTIDE SEQUENCE</scope>
</reference>
<proteinExistence type="predicted"/>
<feature type="non-terminal residue" evidence="1">
    <location>
        <position position="1"/>
    </location>
</feature>
<dbReference type="InterPro" id="IPR008775">
    <property type="entry name" value="Phytyl_CoA_dOase-like"/>
</dbReference>
<protein>
    <recommendedName>
        <fullName evidence="2">Fe2OG dioxygenase domain-containing protein</fullName>
    </recommendedName>
</protein>
<dbReference type="GO" id="GO:0016491">
    <property type="term" value="F:oxidoreductase activity"/>
    <property type="evidence" value="ECO:0007669"/>
    <property type="project" value="UniProtKB-ARBA"/>
</dbReference>
<sequence length="244" mass="27217">VKERPEAEITVKSSDLARLKSDFSRDGFVLIRDFISHEVVTEMRERSRRVVKRLHSKDSIFKHHGLPQCHSNVAKGLERVDDYFGDLINNGAHLPLLTELLEETPSPSTVGYFCKQEAEDEVHPHVDGDNGCTIWFALDSADPSNGCVHFLTGSHLQFNDNGHLFSSLKSSDLFSDRNAVAAILNPGDVSIHNSKTIHWSGKSKSGRPRRAVNCFYQKSRKSKLKLKKSLTTKDSGGGSRVDAF</sequence>
<organism evidence="1">
    <name type="scientific">marine metagenome</name>
    <dbReference type="NCBI Taxonomy" id="408172"/>
    <lineage>
        <taxon>unclassified sequences</taxon>
        <taxon>metagenomes</taxon>
        <taxon>ecological metagenomes</taxon>
    </lineage>
</organism>
<evidence type="ECO:0000313" key="1">
    <source>
        <dbReference type="EMBL" id="SVB92365.1"/>
    </source>
</evidence>
<dbReference type="GO" id="GO:0046872">
    <property type="term" value="F:metal ion binding"/>
    <property type="evidence" value="ECO:0007669"/>
    <property type="project" value="UniProtKB-ARBA"/>
</dbReference>
<name>A0A382HZ16_9ZZZZ</name>
<gene>
    <name evidence="1" type="ORF">METZ01_LOCUS245219</name>
</gene>
<evidence type="ECO:0008006" key="2">
    <source>
        <dbReference type="Google" id="ProtNLM"/>
    </source>
</evidence>
<accession>A0A382HZ16</accession>
<dbReference type="EMBL" id="UINC01064069">
    <property type="protein sequence ID" value="SVB92365.1"/>
    <property type="molecule type" value="Genomic_DNA"/>
</dbReference>
<dbReference type="SUPFAM" id="SSF51197">
    <property type="entry name" value="Clavaminate synthase-like"/>
    <property type="match status" value="1"/>
</dbReference>
<dbReference type="Pfam" id="PF05721">
    <property type="entry name" value="PhyH"/>
    <property type="match status" value="1"/>
</dbReference>
<dbReference type="PANTHER" id="PTHR20883">
    <property type="entry name" value="PHYTANOYL-COA DIOXYGENASE DOMAIN CONTAINING 1"/>
    <property type="match status" value="1"/>
</dbReference>